<dbReference type="Proteomes" id="UP000778578">
    <property type="component" value="Unassembled WGS sequence"/>
</dbReference>
<comment type="caution">
    <text evidence="2">The sequence shown here is derived from an EMBL/GenBank/DDBJ whole genome shotgun (WGS) entry which is preliminary data.</text>
</comment>
<organism evidence="2 3">
    <name type="scientific">Actinacidiphila acidipaludis</name>
    <dbReference type="NCBI Taxonomy" id="2873382"/>
    <lineage>
        <taxon>Bacteria</taxon>
        <taxon>Bacillati</taxon>
        <taxon>Actinomycetota</taxon>
        <taxon>Actinomycetes</taxon>
        <taxon>Kitasatosporales</taxon>
        <taxon>Streptomycetaceae</taxon>
        <taxon>Actinacidiphila</taxon>
    </lineage>
</organism>
<accession>A0ABS7Q4M4</accession>
<proteinExistence type="predicted"/>
<evidence type="ECO:0000313" key="2">
    <source>
        <dbReference type="EMBL" id="MBY8877365.1"/>
    </source>
</evidence>
<feature type="region of interest" description="Disordered" evidence="1">
    <location>
        <begin position="1"/>
        <end position="23"/>
    </location>
</feature>
<sequence length="86" mass="9596">MNNTERPAEYRTIPEQLDNDGVHSGRFSGVERVGEFVAPDFIVRLAGISRNRAEFLGHIAIPRPSEDLLVHALARRPGPSAAWPRH</sequence>
<gene>
    <name evidence="2" type="ORF">K7862_06880</name>
</gene>
<name>A0ABS7Q4M4_9ACTN</name>
<evidence type="ECO:0000313" key="3">
    <source>
        <dbReference type="Proteomes" id="UP000778578"/>
    </source>
</evidence>
<protein>
    <submittedName>
        <fullName evidence="2">Uncharacterized protein</fullName>
    </submittedName>
</protein>
<dbReference type="RefSeq" id="WP_222961508.1">
    <property type="nucleotide sequence ID" value="NZ_JAINZZ010000005.1"/>
</dbReference>
<evidence type="ECO:0000256" key="1">
    <source>
        <dbReference type="SAM" id="MobiDB-lite"/>
    </source>
</evidence>
<keyword evidence="3" id="KW-1185">Reference proteome</keyword>
<reference evidence="2 3" key="1">
    <citation type="submission" date="2021-08" db="EMBL/GenBank/DDBJ databases">
        <title>WGS of actinomycetes from Thailand.</title>
        <authorList>
            <person name="Thawai C."/>
        </authorList>
    </citation>
    <scope>NUCLEOTIDE SEQUENCE [LARGE SCALE GENOMIC DNA]</scope>
    <source>
        <strain evidence="2 3">PLK6-54</strain>
    </source>
</reference>
<dbReference type="EMBL" id="JAINZZ010000005">
    <property type="protein sequence ID" value="MBY8877365.1"/>
    <property type="molecule type" value="Genomic_DNA"/>
</dbReference>